<evidence type="ECO:0000313" key="2">
    <source>
        <dbReference type="WBParaSite" id="L893_g27951.t1"/>
    </source>
</evidence>
<proteinExistence type="predicted"/>
<name>A0A1I7ZNJ2_9BILA</name>
<reference evidence="2" key="1">
    <citation type="submission" date="2016-11" db="UniProtKB">
        <authorList>
            <consortium name="WormBaseParasite"/>
        </authorList>
    </citation>
    <scope>IDENTIFICATION</scope>
</reference>
<dbReference type="AlphaFoldDB" id="A0A1I7ZNJ2"/>
<protein>
    <submittedName>
        <fullName evidence="2">Glycosyltransferase family 92 protein</fullName>
    </submittedName>
</protein>
<accession>A0A1I7ZNJ2</accession>
<sequence>MMLTPSPDLTAHLPFFAPLIDRFGGQISSLQHFSQDQREGRDGHSIIPFAAYYPQTFFLSRNPLKHFEKGRFEFPRKAVEDSGNVAKAGKQTLFTVDVRWVHFAKSKGALLTSYQCYKRRPYALDGDSEGVSGDRHRHLHLDAQQHMAVPQFPRGEQIYISRLANGGAVTVMPGQRRTSGQDVKCAAECERGQKLFEPLVVSQTITLFGPPVNTTIKPMTHRKTCAFAAAPQLLVEWHRLALIYLNFSPFAYQRTAVHATVTPEADNVKWAIN</sequence>
<evidence type="ECO:0000313" key="1">
    <source>
        <dbReference type="Proteomes" id="UP000095287"/>
    </source>
</evidence>
<organism evidence="1 2">
    <name type="scientific">Steinernema glaseri</name>
    <dbReference type="NCBI Taxonomy" id="37863"/>
    <lineage>
        <taxon>Eukaryota</taxon>
        <taxon>Metazoa</taxon>
        <taxon>Ecdysozoa</taxon>
        <taxon>Nematoda</taxon>
        <taxon>Chromadorea</taxon>
        <taxon>Rhabditida</taxon>
        <taxon>Tylenchina</taxon>
        <taxon>Panagrolaimomorpha</taxon>
        <taxon>Strongyloidoidea</taxon>
        <taxon>Steinernematidae</taxon>
        <taxon>Steinernema</taxon>
    </lineage>
</organism>
<dbReference type="Proteomes" id="UP000095287">
    <property type="component" value="Unplaced"/>
</dbReference>
<keyword evidence="1" id="KW-1185">Reference proteome</keyword>
<dbReference type="WBParaSite" id="L893_g27951.t1">
    <property type="protein sequence ID" value="L893_g27951.t1"/>
    <property type="gene ID" value="L893_g27951"/>
</dbReference>